<dbReference type="GeneID" id="30992733"/>
<gene>
    <name evidence="3" type="ORF">HYPBUDRAFT_102222</name>
</gene>
<keyword evidence="2" id="KW-1133">Transmembrane helix</keyword>
<feature type="transmembrane region" description="Helical" evidence="2">
    <location>
        <begin position="186"/>
        <end position="207"/>
    </location>
</feature>
<keyword evidence="2" id="KW-0472">Membrane</keyword>
<feature type="region of interest" description="Disordered" evidence="1">
    <location>
        <begin position="414"/>
        <end position="497"/>
    </location>
</feature>
<dbReference type="RefSeq" id="XP_020078619.1">
    <property type="nucleotide sequence ID" value="XM_020218183.1"/>
</dbReference>
<organism evidence="3 4">
    <name type="scientific">Hyphopichia burtonii NRRL Y-1933</name>
    <dbReference type="NCBI Taxonomy" id="984485"/>
    <lineage>
        <taxon>Eukaryota</taxon>
        <taxon>Fungi</taxon>
        <taxon>Dikarya</taxon>
        <taxon>Ascomycota</taxon>
        <taxon>Saccharomycotina</taxon>
        <taxon>Pichiomycetes</taxon>
        <taxon>Debaryomycetaceae</taxon>
        <taxon>Hyphopichia</taxon>
    </lineage>
</organism>
<dbReference type="STRING" id="984485.A0A1E4RQJ8"/>
<keyword evidence="4" id="KW-1185">Reference proteome</keyword>
<evidence type="ECO:0000313" key="3">
    <source>
        <dbReference type="EMBL" id="ODV69552.1"/>
    </source>
</evidence>
<feature type="transmembrane region" description="Helical" evidence="2">
    <location>
        <begin position="153"/>
        <end position="174"/>
    </location>
</feature>
<dbReference type="Pfam" id="PF11309">
    <property type="entry name" value="DUF3112"/>
    <property type="match status" value="1"/>
</dbReference>
<evidence type="ECO:0000313" key="4">
    <source>
        <dbReference type="Proteomes" id="UP000095085"/>
    </source>
</evidence>
<sequence length="497" mass="56964">MNTTTVKFPSPQYSSPLGDHYTALDGLIHLIESLNNGAADGTGIYKLVTFARNLIGYDLPQFLVNYEIENQNDLFGSYPTTKDKAPSAIFAAVFGVLAILHLMLFIINCTRGHYFIMSLVWFLNCLMRVVGWILRAVWCDDLTLVQLGLTDEFFLIIPSILLVSTNLILAQRLFTWRHPVGGSRKLFWGIMLALYGLVVIIIIITVFASFVPYLKYLSNYSYRAYKIIVMFSAVLIILYSLTAIALLGLSYFFKPTRKDENLYTYQPWWIESFNPTYFVKRNAAKDAEETFMKRNHNHRHAIRVIAATHHHYKMVEGLSNERGTLKHNTSLGMVCVTTLLIFIGAIGRCVVTFQHRYARDEGPASNNVFMYICWGLFEVIINLLYLVGRVDLRFYRPDVLPGKVRAIVTAEQTYYPSSEDEDEDEEYTNTLRSTSDFESFSKQSDEVDDDLDFQASNGKTKDLPYPAEDFKPDFTKPSPAYKHGTYPKDTELDEFHF</sequence>
<feature type="transmembrane region" description="Helical" evidence="2">
    <location>
        <begin position="114"/>
        <end position="133"/>
    </location>
</feature>
<keyword evidence="2" id="KW-0812">Transmembrane</keyword>
<feature type="transmembrane region" description="Helical" evidence="2">
    <location>
        <begin position="88"/>
        <end position="107"/>
    </location>
</feature>
<feature type="compositionally biased region" description="Acidic residues" evidence="1">
    <location>
        <begin position="418"/>
        <end position="427"/>
    </location>
</feature>
<feature type="transmembrane region" description="Helical" evidence="2">
    <location>
        <begin position="368"/>
        <end position="387"/>
    </location>
</feature>
<feature type="transmembrane region" description="Helical" evidence="2">
    <location>
        <begin position="331"/>
        <end position="353"/>
    </location>
</feature>
<reference evidence="4" key="1">
    <citation type="submission" date="2016-05" db="EMBL/GenBank/DDBJ databases">
        <title>Comparative genomics of biotechnologically important yeasts.</title>
        <authorList>
            <consortium name="DOE Joint Genome Institute"/>
            <person name="Riley R."/>
            <person name="Haridas S."/>
            <person name="Wolfe K.H."/>
            <person name="Lopes M.R."/>
            <person name="Hittinger C.T."/>
            <person name="Goker M."/>
            <person name="Salamov A."/>
            <person name="Wisecaver J."/>
            <person name="Long T.M."/>
            <person name="Aerts A.L."/>
            <person name="Barry K."/>
            <person name="Choi C."/>
            <person name="Clum A."/>
            <person name="Coughlan A.Y."/>
            <person name="Deshpande S."/>
            <person name="Douglass A.P."/>
            <person name="Hanson S.J."/>
            <person name="Klenk H.-P."/>
            <person name="Labutti K."/>
            <person name="Lapidus A."/>
            <person name="Lindquist E."/>
            <person name="Lipzen A."/>
            <person name="Meier-Kolthoff J.P."/>
            <person name="Ohm R.A."/>
            <person name="Otillar R.P."/>
            <person name="Pangilinan J."/>
            <person name="Peng Y."/>
            <person name="Rokas A."/>
            <person name="Rosa C.A."/>
            <person name="Scheuner C."/>
            <person name="Sibirny A.A."/>
            <person name="Slot J.C."/>
            <person name="Stielow J.B."/>
            <person name="Sun H."/>
            <person name="Kurtzman C.P."/>
            <person name="Blackwell M."/>
            <person name="Grigoriev I.V."/>
            <person name="Jeffries T.W."/>
        </authorList>
    </citation>
    <scope>NUCLEOTIDE SEQUENCE [LARGE SCALE GENOMIC DNA]</scope>
    <source>
        <strain evidence="4">NRRL Y-1933</strain>
    </source>
</reference>
<dbReference type="PANTHER" id="PTHR35184:SF1">
    <property type="entry name" value="INTEGRAL MEMBRANE PROTEIN"/>
    <property type="match status" value="1"/>
</dbReference>
<proteinExistence type="predicted"/>
<feature type="compositionally biased region" description="Basic and acidic residues" evidence="1">
    <location>
        <begin position="486"/>
        <end position="497"/>
    </location>
</feature>
<name>A0A1E4RQJ8_9ASCO</name>
<protein>
    <submittedName>
        <fullName evidence="3">Uncharacterized protein</fullName>
    </submittedName>
</protein>
<feature type="compositionally biased region" description="Polar residues" evidence="1">
    <location>
        <begin position="428"/>
        <end position="442"/>
    </location>
</feature>
<feature type="transmembrane region" description="Helical" evidence="2">
    <location>
        <begin position="227"/>
        <end position="253"/>
    </location>
</feature>
<accession>A0A1E4RQJ8</accession>
<dbReference type="PANTHER" id="PTHR35184">
    <property type="entry name" value="YALI0C10208P"/>
    <property type="match status" value="1"/>
</dbReference>
<evidence type="ECO:0000256" key="1">
    <source>
        <dbReference type="SAM" id="MobiDB-lite"/>
    </source>
</evidence>
<evidence type="ECO:0000256" key="2">
    <source>
        <dbReference type="SAM" id="Phobius"/>
    </source>
</evidence>
<dbReference type="Proteomes" id="UP000095085">
    <property type="component" value="Unassembled WGS sequence"/>
</dbReference>
<dbReference type="EMBL" id="KV454538">
    <property type="protein sequence ID" value="ODV69552.1"/>
    <property type="molecule type" value="Genomic_DNA"/>
</dbReference>
<dbReference type="AlphaFoldDB" id="A0A1E4RQJ8"/>
<dbReference type="InterPro" id="IPR021460">
    <property type="entry name" value="DUF3112"/>
</dbReference>
<dbReference type="OrthoDB" id="3357002at2759"/>